<accession>A0A5D6V5P8</accession>
<protein>
    <submittedName>
        <fullName evidence="2">SusF/SusE family outer membrane protein</fullName>
    </submittedName>
</protein>
<dbReference type="CDD" id="cd12956">
    <property type="entry name" value="CBM_SusE-F_like"/>
    <property type="match status" value="1"/>
</dbReference>
<comment type="caution">
    <text evidence="2">The sequence shown here is derived from an EMBL/GenBank/DDBJ whole genome shotgun (WGS) entry which is preliminary data.</text>
</comment>
<proteinExistence type="predicted"/>
<evidence type="ECO:0000259" key="1">
    <source>
        <dbReference type="Pfam" id="PF14292"/>
    </source>
</evidence>
<dbReference type="PROSITE" id="PS51257">
    <property type="entry name" value="PROKAR_LIPOPROTEIN"/>
    <property type="match status" value="1"/>
</dbReference>
<dbReference type="Gene3D" id="2.60.40.3620">
    <property type="match status" value="2"/>
</dbReference>
<sequence>MKNWITQLVGLCAAILVFSSCEKDEIKATLQPGNAPALTVSQKTLTLSADKGADEATTFKWTPGEFGYQAAQQYTLQFDKRGGNFSAPKTINLPTGATSYTATVKDLNNIFNGLGLPAGSESSIDVRLVSVVNAKVKTLASTVTTLTGTPYAAIVVYPTVWVPGSHQGWSPATAPTLAAFTSAAQKYEGYIYFPDATTMFKITGAPEWSDAKGIYGDAGDGTTGKVTSPGENFKVTGAGYYQLRIDLKEQTFLATKTTWGVIGSATAGAWTKDTPMTYDPATNLWSVTTTLGVGEIKFRANNDWPINFGDGKKDDGIAPDGLLDYSGDNIAIAEPGNYTITMDLSNAGNFQYKLTKN</sequence>
<dbReference type="AlphaFoldDB" id="A0A5D6V5P8"/>
<dbReference type="RefSeq" id="WP_149070536.1">
    <property type="nucleotide sequence ID" value="NZ_VTHL01000007.1"/>
</dbReference>
<keyword evidence="3" id="KW-1185">Reference proteome</keyword>
<reference evidence="2 3" key="1">
    <citation type="submission" date="2019-08" db="EMBL/GenBank/DDBJ databases">
        <authorList>
            <person name="Seo M.-J."/>
        </authorList>
    </citation>
    <scope>NUCLEOTIDE SEQUENCE [LARGE SCALE GENOMIC DNA]</scope>
    <source>
        <strain evidence="2 3">KIGAM108</strain>
    </source>
</reference>
<dbReference type="EMBL" id="VTHL01000007">
    <property type="protein sequence ID" value="TYZ10462.1"/>
    <property type="molecule type" value="Genomic_DNA"/>
</dbReference>
<feature type="domain" description="SusE outer membrane protein" evidence="1">
    <location>
        <begin position="23"/>
        <end position="128"/>
    </location>
</feature>
<name>A0A5D6V5P8_9BACT</name>
<dbReference type="Pfam" id="PF14292">
    <property type="entry name" value="SusE"/>
    <property type="match status" value="1"/>
</dbReference>
<dbReference type="InterPro" id="IPR025970">
    <property type="entry name" value="SusE"/>
</dbReference>
<evidence type="ECO:0000313" key="3">
    <source>
        <dbReference type="Proteomes" id="UP000322791"/>
    </source>
</evidence>
<dbReference type="Proteomes" id="UP000322791">
    <property type="component" value="Unassembled WGS sequence"/>
</dbReference>
<evidence type="ECO:0000313" key="2">
    <source>
        <dbReference type="EMBL" id="TYZ10462.1"/>
    </source>
</evidence>
<organism evidence="2 3">
    <name type="scientific">Hymenobacter lutimineralis</name>
    <dbReference type="NCBI Taxonomy" id="2606448"/>
    <lineage>
        <taxon>Bacteria</taxon>
        <taxon>Pseudomonadati</taxon>
        <taxon>Bacteroidota</taxon>
        <taxon>Cytophagia</taxon>
        <taxon>Cytophagales</taxon>
        <taxon>Hymenobacteraceae</taxon>
        <taxon>Hymenobacter</taxon>
    </lineage>
</organism>
<dbReference type="CDD" id="cd12967">
    <property type="entry name" value="CBM_SusE-F_like_u1"/>
    <property type="match status" value="1"/>
</dbReference>
<gene>
    <name evidence="2" type="ORF">FY528_08315</name>
</gene>